<dbReference type="EMBL" id="CAJNOQ010036132">
    <property type="protein sequence ID" value="CAF1602729.1"/>
    <property type="molecule type" value="Genomic_DNA"/>
</dbReference>
<comment type="subcellular location">
    <subcellularLocation>
        <location evidence="1">Membrane</location>
    </subcellularLocation>
</comment>
<dbReference type="Pfam" id="PF00067">
    <property type="entry name" value="p450"/>
    <property type="match status" value="1"/>
</dbReference>
<keyword evidence="9" id="KW-0472">Membrane</keyword>
<evidence type="ECO:0008006" key="15">
    <source>
        <dbReference type="Google" id="ProtNLM"/>
    </source>
</evidence>
<dbReference type="EMBL" id="CAJNOK010006257">
    <property type="protein sequence ID" value="CAF0998699.1"/>
    <property type="molecule type" value="Genomic_DNA"/>
</dbReference>
<evidence type="ECO:0000256" key="5">
    <source>
        <dbReference type="ARBA" id="ARBA00022723"/>
    </source>
</evidence>
<evidence type="ECO:0000256" key="1">
    <source>
        <dbReference type="ARBA" id="ARBA00004370"/>
    </source>
</evidence>
<reference evidence="11" key="1">
    <citation type="submission" date="2021-02" db="EMBL/GenBank/DDBJ databases">
        <authorList>
            <person name="Nowell W R."/>
        </authorList>
    </citation>
    <scope>NUCLEOTIDE SEQUENCE</scope>
</reference>
<gene>
    <name evidence="11" type="ORF">GPM918_LOCUS42560</name>
    <name evidence="10" type="ORF">OVA965_LOCUS14447</name>
    <name evidence="13" type="ORF">SRO942_LOCUS43825</name>
    <name evidence="12" type="ORF">TMI583_LOCUS14451</name>
</gene>
<evidence type="ECO:0000256" key="8">
    <source>
        <dbReference type="ARBA" id="ARBA00023004"/>
    </source>
</evidence>
<organism evidence="11 14">
    <name type="scientific">Didymodactylos carnosus</name>
    <dbReference type="NCBI Taxonomy" id="1234261"/>
    <lineage>
        <taxon>Eukaryota</taxon>
        <taxon>Metazoa</taxon>
        <taxon>Spiralia</taxon>
        <taxon>Gnathifera</taxon>
        <taxon>Rotifera</taxon>
        <taxon>Eurotatoria</taxon>
        <taxon>Bdelloidea</taxon>
        <taxon>Philodinida</taxon>
        <taxon>Philodinidae</taxon>
        <taxon>Didymodactylos</taxon>
    </lineage>
</organism>
<evidence type="ECO:0000313" key="10">
    <source>
        <dbReference type="EMBL" id="CAF0998699.1"/>
    </source>
</evidence>
<evidence type="ECO:0000256" key="6">
    <source>
        <dbReference type="ARBA" id="ARBA00022989"/>
    </source>
</evidence>
<dbReference type="Proteomes" id="UP000677228">
    <property type="component" value="Unassembled WGS sequence"/>
</dbReference>
<dbReference type="EMBL" id="CAJOBA010006265">
    <property type="protein sequence ID" value="CAF3768263.1"/>
    <property type="molecule type" value="Genomic_DNA"/>
</dbReference>
<keyword evidence="8" id="KW-0408">Iron</keyword>
<dbReference type="GO" id="GO:0020037">
    <property type="term" value="F:heme binding"/>
    <property type="evidence" value="ECO:0007669"/>
    <property type="project" value="InterPro"/>
</dbReference>
<dbReference type="OrthoDB" id="10029320at2759"/>
<keyword evidence="6" id="KW-1133">Transmembrane helix</keyword>
<keyword evidence="14" id="KW-1185">Reference proteome</keyword>
<protein>
    <recommendedName>
        <fullName evidence="15">Cytochrome P450</fullName>
    </recommendedName>
</protein>
<comment type="similarity">
    <text evidence="2">Belongs to the cytochrome P450 family.</text>
</comment>
<sequence>MLFMLLITTLLLYLAGILVWKRLSARTSHISITDASTARKILKSPSVYQRHPNNKWMVTKLGICNGFVIEDIDYQKRFTATVHSCLLRNNTKYKYLLKVVNDIITEEVVELEELILSRWIQKVTLYSFSKTFLNLNPSVKLLNELPTLINEIWLKQKTGGDTQTLSNDLFRLLENEIPSQVLNNNENDNWTKIQNVMVSVRKTTADKLNVKNFDNLFNNVLNIVIPGYESMWSLIFYTMLELLRRPALLEELRDGLLDDNNRLLRSIIQETLRLYPPSRSIHRTRATDNAQVVIDINKIHRNTVVWGIDSHLFNPNRFRKLTDSQSDAYLPFSITCPSRQSYTYRFSGAIISQIIDKYQLRISHGNLPPVDTPLNSNTRQSYGDIMVQFQKR</sequence>
<dbReference type="InterPro" id="IPR036396">
    <property type="entry name" value="Cyt_P450_sf"/>
</dbReference>
<dbReference type="PANTHER" id="PTHR24282:SF211">
    <property type="entry name" value="CYTOCHROME P450-RELATED"/>
    <property type="match status" value="1"/>
</dbReference>
<evidence type="ECO:0000256" key="9">
    <source>
        <dbReference type="ARBA" id="ARBA00023136"/>
    </source>
</evidence>
<evidence type="ECO:0000256" key="2">
    <source>
        <dbReference type="ARBA" id="ARBA00010617"/>
    </source>
</evidence>
<keyword evidence="3" id="KW-0349">Heme</keyword>
<dbReference type="Proteomes" id="UP000681722">
    <property type="component" value="Unassembled WGS sequence"/>
</dbReference>
<dbReference type="Proteomes" id="UP000682733">
    <property type="component" value="Unassembled WGS sequence"/>
</dbReference>
<dbReference type="GO" id="GO:0005506">
    <property type="term" value="F:iron ion binding"/>
    <property type="evidence" value="ECO:0007669"/>
    <property type="project" value="InterPro"/>
</dbReference>
<evidence type="ECO:0000256" key="3">
    <source>
        <dbReference type="ARBA" id="ARBA00022617"/>
    </source>
</evidence>
<keyword evidence="7" id="KW-0560">Oxidoreductase</keyword>
<evidence type="ECO:0000313" key="14">
    <source>
        <dbReference type="Proteomes" id="UP000663829"/>
    </source>
</evidence>
<dbReference type="Proteomes" id="UP000663829">
    <property type="component" value="Unassembled WGS sequence"/>
</dbReference>
<dbReference type="GO" id="GO:0016020">
    <property type="term" value="C:membrane"/>
    <property type="evidence" value="ECO:0007669"/>
    <property type="project" value="UniProtKB-SubCell"/>
</dbReference>
<dbReference type="Gene3D" id="1.10.630.10">
    <property type="entry name" value="Cytochrome P450"/>
    <property type="match status" value="1"/>
</dbReference>
<dbReference type="PANTHER" id="PTHR24282">
    <property type="entry name" value="CYTOCHROME P450 FAMILY MEMBER"/>
    <property type="match status" value="1"/>
</dbReference>
<comment type="caution">
    <text evidence="11">The sequence shown here is derived from an EMBL/GenBank/DDBJ whole genome shotgun (WGS) entry which is preliminary data.</text>
</comment>
<dbReference type="InterPro" id="IPR001128">
    <property type="entry name" value="Cyt_P450"/>
</dbReference>
<dbReference type="GO" id="GO:0016705">
    <property type="term" value="F:oxidoreductase activity, acting on paired donors, with incorporation or reduction of molecular oxygen"/>
    <property type="evidence" value="ECO:0007669"/>
    <property type="project" value="InterPro"/>
</dbReference>
<keyword evidence="5" id="KW-0479">Metal-binding</keyword>
<dbReference type="SUPFAM" id="SSF48264">
    <property type="entry name" value="Cytochrome P450"/>
    <property type="match status" value="1"/>
</dbReference>
<dbReference type="AlphaFoldDB" id="A0A816AZA0"/>
<evidence type="ECO:0000256" key="7">
    <source>
        <dbReference type="ARBA" id="ARBA00023002"/>
    </source>
</evidence>
<dbReference type="EMBL" id="CAJOBC010102595">
    <property type="protein sequence ID" value="CAF4480850.1"/>
    <property type="molecule type" value="Genomic_DNA"/>
</dbReference>
<evidence type="ECO:0000313" key="11">
    <source>
        <dbReference type="EMBL" id="CAF1602729.1"/>
    </source>
</evidence>
<dbReference type="InterPro" id="IPR050665">
    <property type="entry name" value="Cytochrome_P450_Monooxygen"/>
</dbReference>
<name>A0A816AZA0_9BILA</name>
<evidence type="ECO:0000313" key="12">
    <source>
        <dbReference type="EMBL" id="CAF3768263.1"/>
    </source>
</evidence>
<dbReference type="GO" id="GO:0004497">
    <property type="term" value="F:monooxygenase activity"/>
    <property type="evidence" value="ECO:0007669"/>
    <property type="project" value="InterPro"/>
</dbReference>
<keyword evidence="4" id="KW-0812">Transmembrane</keyword>
<accession>A0A816AZA0</accession>
<evidence type="ECO:0000313" key="13">
    <source>
        <dbReference type="EMBL" id="CAF4480850.1"/>
    </source>
</evidence>
<evidence type="ECO:0000256" key="4">
    <source>
        <dbReference type="ARBA" id="ARBA00022692"/>
    </source>
</evidence>
<proteinExistence type="inferred from homology"/>